<name>A0A8S9USA4_PHYIN</name>
<dbReference type="Proteomes" id="UP000704712">
    <property type="component" value="Unassembled WGS sequence"/>
</dbReference>
<dbReference type="EMBL" id="JAACNO010001230">
    <property type="protein sequence ID" value="KAF4141934.1"/>
    <property type="molecule type" value="Genomic_DNA"/>
</dbReference>
<gene>
    <name evidence="1" type="ORF">GN958_ATG08823</name>
</gene>
<sequence length="73" mass="8073">MKNIGEDCWDGGDGSGDTRVIKPLTYQQKTPRSAASVLSEKLSRTTAWRPSALVDTRGLRGPDEVLLEWNLDL</sequence>
<proteinExistence type="predicted"/>
<dbReference type="AlphaFoldDB" id="A0A8S9USA4"/>
<evidence type="ECO:0000313" key="2">
    <source>
        <dbReference type="Proteomes" id="UP000704712"/>
    </source>
</evidence>
<protein>
    <submittedName>
        <fullName evidence="1">Uncharacterized protein</fullName>
    </submittedName>
</protein>
<accession>A0A8S9USA4</accession>
<organism evidence="1 2">
    <name type="scientific">Phytophthora infestans</name>
    <name type="common">Potato late blight agent</name>
    <name type="synonym">Botrytis infestans</name>
    <dbReference type="NCBI Taxonomy" id="4787"/>
    <lineage>
        <taxon>Eukaryota</taxon>
        <taxon>Sar</taxon>
        <taxon>Stramenopiles</taxon>
        <taxon>Oomycota</taxon>
        <taxon>Peronosporomycetes</taxon>
        <taxon>Peronosporales</taxon>
        <taxon>Peronosporaceae</taxon>
        <taxon>Phytophthora</taxon>
    </lineage>
</organism>
<comment type="caution">
    <text evidence="1">The sequence shown here is derived from an EMBL/GenBank/DDBJ whole genome shotgun (WGS) entry which is preliminary data.</text>
</comment>
<evidence type="ECO:0000313" key="1">
    <source>
        <dbReference type="EMBL" id="KAF4141934.1"/>
    </source>
</evidence>
<reference evidence="1" key="1">
    <citation type="submission" date="2020-03" db="EMBL/GenBank/DDBJ databases">
        <title>Hybrid Assembly of Korean Phytophthora infestans isolates.</title>
        <authorList>
            <person name="Prokchorchik M."/>
            <person name="Lee Y."/>
            <person name="Seo J."/>
            <person name="Cho J.-H."/>
            <person name="Park Y.-E."/>
            <person name="Jang D.-C."/>
            <person name="Im J.-S."/>
            <person name="Choi J.-G."/>
            <person name="Park H.-J."/>
            <person name="Lee G.-B."/>
            <person name="Lee Y.-G."/>
            <person name="Hong S.-Y."/>
            <person name="Cho K."/>
            <person name="Sohn K.H."/>
        </authorList>
    </citation>
    <scope>NUCLEOTIDE SEQUENCE</scope>
    <source>
        <strain evidence="1">KR_2_A2</strain>
    </source>
</reference>